<protein>
    <submittedName>
        <fullName evidence="1">Uncharacterized protein</fullName>
    </submittedName>
</protein>
<keyword evidence="2" id="KW-1185">Reference proteome</keyword>
<gene>
    <name evidence="1" type="ORF">D3H55_07100</name>
</gene>
<dbReference type="EMBL" id="QXIR01000007">
    <property type="protein sequence ID" value="RIW35644.1"/>
    <property type="molecule type" value="Genomic_DNA"/>
</dbReference>
<organism evidence="1 2">
    <name type="scientific">Bacillus salacetis</name>
    <dbReference type="NCBI Taxonomy" id="2315464"/>
    <lineage>
        <taxon>Bacteria</taxon>
        <taxon>Bacillati</taxon>
        <taxon>Bacillota</taxon>
        <taxon>Bacilli</taxon>
        <taxon>Bacillales</taxon>
        <taxon>Bacillaceae</taxon>
        <taxon>Bacillus</taxon>
    </lineage>
</organism>
<dbReference type="RefSeq" id="WP_119546209.1">
    <property type="nucleotide sequence ID" value="NZ_QXIR01000007.1"/>
</dbReference>
<proteinExistence type="predicted"/>
<name>A0A3A1R1N5_9BACI</name>
<reference evidence="1 2" key="1">
    <citation type="submission" date="2018-09" db="EMBL/GenBank/DDBJ databases">
        <title>Bacillus saliacetes sp. nov., isolated from Thai shrimp paste (Ka-pi).</title>
        <authorList>
            <person name="Daroonpunt R."/>
            <person name="Tanasupawat S."/>
            <person name="Yiamsombut S."/>
        </authorList>
    </citation>
    <scope>NUCLEOTIDE SEQUENCE [LARGE SCALE GENOMIC DNA]</scope>
    <source>
        <strain evidence="1 2">SKP7-4</strain>
    </source>
</reference>
<evidence type="ECO:0000313" key="1">
    <source>
        <dbReference type="EMBL" id="RIW35644.1"/>
    </source>
</evidence>
<comment type="caution">
    <text evidence="1">The sequence shown here is derived from an EMBL/GenBank/DDBJ whole genome shotgun (WGS) entry which is preliminary data.</text>
</comment>
<dbReference type="Proteomes" id="UP000265801">
    <property type="component" value="Unassembled WGS sequence"/>
</dbReference>
<evidence type="ECO:0000313" key="2">
    <source>
        <dbReference type="Proteomes" id="UP000265801"/>
    </source>
</evidence>
<sequence length="229" mass="26530">MVSLEPYVYFSKVNINDYLNLPKFFQSLLELNFNNKEGFFGYEELENSYVIRYFKVINSFELAFDSTKEKIISEETPKIIKGEIRLNCITETMIIWGVPKLIKSINNIFKLPKPFELMDSSLDFKGFYRQLSQDSSNITEITFKDIKISNKYIPLATFATTNSNDALELISSIGAQLINTKVELFSSTGEDHIEMDINLKESFIKLHYSSISQIFIEEVKDLVDNLEFI</sequence>
<dbReference type="OrthoDB" id="2989236at2"/>
<accession>A0A3A1R1N5</accession>
<dbReference type="AlphaFoldDB" id="A0A3A1R1N5"/>